<dbReference type="InParanoid" id="A0A0V0QVG6"/>
<evidence type="ECO:0000313" key="3">
    <source>
        <dbReference type="Proteomes" id="UP000054937"/>
    </source>
</evidence>
<comment type="caution">
    <text evidence="2">The sequence shown here is derived from an EMBL/GenBank/DDBJ whole genome shotgun (WGS) entry which is preliminary data.</text>
</comment>
<sequence>MSKNNENIQECEKIEIFENIGDLRNFIQVLRTKDFIPINFQSISNSLWIDYEAFKLLVKLQSNIYNELDLIKNTGKENEKTIQEYLKFSNSIQMQQIYEILYKKNQIINKNSSQLNSNNDSTQKQNEQEIYVQNYKGCYFEQQIEKNNLNYIDIMFYELFCLIDYSLSQDCSQLEYYLQKLVELFKVNLLAIENSRNIKFKQRDKLEMQITILGVFQFLFKILKSTKLKLRENSRDNSLESSGLKSQILQKNGEGSFQDNLNSQKNISSNYIDFLSQKQVIEEKIGEIGVFTVLICNHLNQQYDQHIYEDKGSMFVSDNWEYAFLENQQLIKFLEKKNQIQWAKISISFQEYKYQKSEEIFLQIQNDHKSCQEHRLQFGDKILQEKQRISTEYQQEIKIDKNIQEVKRRNIKEIWKKLWKRLRLFDGPWAHYNFMNRAQNNELFKPEKFEYDQIERNKIYYYKMSKYQTKSQIRPILKINLKDLERVKPFHDFYELHKLQEQKSQRNYKQFNSLQITNNNEIQYQDYQKSVNQIEIPQTQNENLKQIQNESIERISQDKSPDQNQQKNSSNLIREFLLNSDEQLDQQKLKVSQKLEKVSSLENYDKLEKSPGLQIVNNSQKTKFDNLQVVKQSSFMYNNIQDLQPDKIPFYKYMPHSQFGQLSHIVNNSNQIDGEIPALKTNNKSGEKKQTGLKRFFKKMTSRISYTSSGLNDLSSQQIPSQNLIKEISSTSNNQMVSQNVNFNEFDYFKCQWLRSLTISNLEYIMYLNNLGGRSYKDLTQYPVLPWVLNNFQLEKLDLENPKIFRDLSKSMGAMGDQKRIDQFLQKADQIDPFNPKPKYQFGTHYSSPAIIYQYLVRVHPYSRGAWQLQSGKFDIADRLFFSLNETFKNATEEITDVREMIPEFFYIPEVLLNLDKNDYGITQMNQRVHNVILPPWAKDDPYYFITQHRKALESNTISQHLHQWINLIFGYIQKGDLAEKHMNKFYYLTYEDGINLDKIEDTQEVNSLECQIVNFGQCPTQLMTKTSHPKRNVSRDNTNQQYLKLITDLNSNLKTSQGQILKQKKQITDFNFLLMNDNNSVESLNDKMNQKVSFNTHNYAQPYQLKEENQSHLDTQNDLIFQRDQSCNFQSLPMTFIEDGKLILLGGFYDGRLSIFSGETGKLLYSINNHQDTITALAYCKKNRFLVSGIIKNFYFVIQNMIFY</sequence>
<dbReference type="Gene3D" id="1.10.1540.10">
    <property type="entry name" value="BEACH domain"/>
    <property type="match status" value="1"/>
</dbReference>
<organism evidence="2 3">
    <name type="scientific">Pseudocohnilembus persalinus</name>
    <name type="common">Ciliate</name>
    <dbReference type="NCBI Taxonomy" id="266149"/>
    <lineage>
        <taxon>Eukaryota</taxon>
        <taxon>Sar</taxon>
        <taxon>Alveolata</taxon>
        <taxon>Ciliophora</taxon>
        <taxon>Intramacronucleata</taxon>
        <taxon>Oligohymenophorea</taxon>
        <taxon>Scuticociliatia</taxon>
        <taxon>Philasterida</taxon>
        <taxon>Pseudocohnilembidae</taxon>
        <taxon>Pseudocohnilembus</taxon>
    </lineage>
</organism>
<protein>
    <submittedName>
        <fullName evidence="2">Quinonprotein alcohol dehydrogenase-like superfamily</fullName>
    </submittedName>
</protein>
<accession>A0A0V0QVG6</accession>
<dbReference type="Pfam" id="PF02138">
    <property type="entry name" value="Beach"/>
    <property type="match status" value="1"/>
</dbReference>
<feature type="domain" description="BEACH" evidence="1">
    <location>
        <begin position="738"/>
        <end position="1032"/>
    </location>
</feature>
<dbReference type="SUPFAM" id="SSF81837">
    <property type="entry name" value="BEACH domain"/>
    <property type="match status" value="1"/>
</dbReference>
<dbReference type="PANTHER" id="PTHR13743">
    <property type="entry name" value="BEIGE/BEACH-RELATED"/>
    <property type="match status" value="1"/>
</dbReference>
<dbReference type="PANTHER" id="PTHR13743:SF112">
    <property type="entry name" value="BEACH DOMAIN-CONTAINING PROTEIN"/>
    <property type="match status" value="1"/>
</dbReference>
<evidence type="ECO:0000259" key="1">
    <source>
        <dbReference type="PROSITE" id="PS50197"/>
    </source>
</evidence>
<name>A0A0V0QVG6_PSEPJ</name>
<reference evidence="2 3" key="1">
    <citation type="journal article" date="2015" name="Sci. Rep.">
        <title>Genome of the facultative scuticociliatosis pathogen Pseudocohnilembus persalinus provides insight into its virulence through horizontal gene transfer.</title>
        <authorList>
            <person name="Xiong J."/>
            <person name="Wang G."/>
            <person name="Cheng J."/>
            <person name="Tian M."/>
            <person name="Pan X."/>
            <person name="Warren A."/>
            <person name="Jiang C."/>
            <person name="Yuan D."/>
            <person name="Miao W."/>
        </authorList>
    </citation>
    <scope>NUCLEOTIDE SEQUENCE [LARGE SCALE GENOMIC DNA]</scope>
    <source>
        <strain evidence="2">36N120E</strain>
    </source>
</reference>
<dbReference type="SMART" id="SM01026">
    <property type="entry name" value="Beach"/>
    <property type="match status" value="1"/>
</dbReference>
<dbReference type="InterPro" id="IPR015943">
    <property type="entry name" value="WD40/YVTN_repeat-like_dom_sf"/>
</dbReference>
<evidence type="ECO:0000313" key="2">
    <source>
        <dbReference type="EMBL" id="KRX06058.1"/>
    </source>
</evidence>
<dbReference type="SUPFAM" id="SSF50998">
    <property type="entry name" value="Quinoprotein alcohol dehydrogenase-like"/>
    <property type="match status" value="1"/>
</dbReference>
<dbReference type="OrthoDB" id="26681at2759"/>
<dbReference type="CDD" id="cd06071">
    <property type="entry name" value="Beach"/>
    <property type="match status" value="1"/>
</dbReference>
<proteinExistence type="predicted"/>
<dbReference type="AlphaFoldDB" id="A0A0V0QVG6"/>
<dbReference type="EMBL" id="LDAU01000102">
    <property type="protein sequence ID" value="KRX06058.1"/>
    <property type="molecule type" value="Genomic_DNA"/>
</dbReference>
<dbReference type="Gene3D" id="2.130.10.10">
    <property type="entry name" value="YVTN repeat-like/Quinoprotein amine dehydrogenase"/>
    <property type="match status" value="1"/>
</dbReference>
<gene>
    <name evidence="2" type="ORF">PPERSA_01136</name>
</gene>
<keyword evidence="3" id="KW-1185">Reference proteome</keyword>
<dbReference type="InterPro" id="IPR011047">
    <property type="entry name" value="Quinoprotein_ADH-like_sf"/>
</dbReference>
<dbReference type="InterPro" id="IPR000409">
    <property type="entry name" value="BEACH_dom"/>
</dbReference>
<dbReference type="Proteomes" id="UP000054937">
    <property type="component" value="Unassembled WGS sequence"/>
</dbReference>
<dbReference type="InterPro" id="IPR036372">
    <property type="entry name" value="BEACH_dom_sf"/>
</dbReference>
<dbReference type="PROSITE" id="PS50197">
    <property type="entry name" value="BEACH"/>
    <property type="match status" value="1"/>
</dbReference>
<dbReference type="InterPro" id="IPR050865">
    <property type="entry name" value="BEACH_Domain"/>
</dbReference>